<dbReference type="PANTHER" id="PTHR30388">
    <property type="entry name" value="ALDEHYDE OXIDOREDUCTASE MOLYBDENUM COFACTOR ASSEMBLY PROTEIN"/>
    <property type="match status" value="1"/>
</dbReference>
<dbReference type="Pfam" id="PF13478">
    <property type="entry name" value="XdhC_C"/>
    <property type="match status" value="1"/>
</dbReference>
<dbReference type="RefSeq" id="WP_177169665.1">
    <property type="nucleotide sequence ID" value="NZ_FOGV01000009.1"/>
</dbReference>
<dbReference type="InterPro" id="IPR027051">
    <property type="entry name" value="XdhC_Rossmann_dom"/>
</dbReference>
<evidence type="ECO:0000313" key="4">
    <source>
        <dbReference type="Proteomes" id="UP000199318"/>
    </source>
</evidence>
<organism evidence="3 4">
    <name type="scientific">Salisediminibacterium halotolerans</name>
    <dbReference type="NCBI Taxonomy" id="517425"/>
    <lineage>
        <taxon>Bacteria</taxon>
        <taxon>Bacillati</taxon>
        <taxon>Bacillota</taxon>
        <taxon>Bacilli</taxon>
        <taxon>Bacillales</taxon>
        <taxon>Bacillaceae</taxon>
        <taxon>Salisediminibacterium</taxon>
    </lineage>
</organism>
<dbReference type="Pfam" id="PF02625">
    <property type="entry name" value="XdhC_CoxI"/>
    <property type="match status" value="1"/>
</dbReference>
<name>A0A1H9T871_9BACI</name>
<dbReference type="EMBL" id="FOGV01000009">
    <property type="protein sequence ID" value="SER92959.1"/>
    <property type="molecule type" value="Genomic_DNA"/>
</dbReference>
<dbReference type="InterPro" id="IPR003777">
    <property type="entry name" value="XdhC_CoxI"/>
</dbReference>
<protein>
    <submittedName>
        <fullName evidence="3">Xanthine dehydrogenase accessory factor</fullName>
    </submittedName>
</protein>
<evidence type="ECO:0000259" key="2">
    <source>
        <dbReference type="Pfam" id="PF13478"/>
    </source>
</evidence>
<dbReference type="AlphaFoldDB" id="A0A1H9T871"/>
<keyword evidence="4" id="KW-1185">Reference proteome</keyword>
<feature type="domain" description="XdhC- CoxI" evidence="1">
    <location>
        <begin position="19"/>
        <end position="81"/>
    </location>
</feature>
<evidence type="ECO:0000259" key="1">
    <source>
        <dbReference type="Pfam" id="PF02625"/>
    </source>
</evidence>
<proteinExistence type="predicted"/>
<gene>
    <name evidence="3" type="ORF">SAMN05444126_10918</name>
</gene>
<reference evidence="4" key="1">
    <citation type="submission" date="2016-10" db="EMBL/GenBank/DDBJ databases">
        <authorList>
            <person name="de Groot N.N."/>
        </authorList>
    </citation>
    <scope>NUCLEOTIDE SEQUENCE [LARGE SCALE GENOMIC DNA]</scope>
    <source>
        <strain evidence="4">10nlg</strain>
    </source>
</reference>
<dbReference type="InterPro" id="IPR052698">
    <property type="entry name" value="MoCofactor_Util/Proc"/>
</dbReference>
<dbReference type="Proteomes" id="UP000199318">
    <property type="component" value="Unassembled WGS sequence"/>
</dbReference>
<dbReference type="STRING" id="1464123.SAMN05444126_10918"/>
<sequence length="351" mass="38913">MSLISDYEFFANQYASGETAFAAATVIGVEGSAYRKQGAKMHFSSTGEAFGLISGGCLEEDLAERVPEMIRCKSSVRLTYDMRSEDDFGWGKGAGCNGSIEVLLEYVCDEELNLLMNELRQGKTVYSVRKTQSGQKRVSYVIDEHGSQLGQVSNEAEKEYARRLARSVEENGEKLVTEEAHGALWVAESFEPKARLYVFGAGKDAEPVVQRAAELQFHVTVIDANRFRCSAEHFPLAERLICRRPEQFFAEETLDDGAYALIMTHRFEEDAEILAHLLTERERFNYIGVLGPRRRTAKLLGGQPVPAAVSSPVGLDIQADGADEISISILAELILTRNKKSAARGQLTEMH</sequence>
<evidence type="ECO:0000313" key="3">
    <source>
        <dbReference type="EMBL" id="SER92959.1"/>
    </source>
</evidence>
<feature type="domain" description="XdhC Rossmann" evidence="2">
    <location>
        <begin position="196"/>
        <end position="333"/>
    </location>
</feature>
<accession>A0A1H9T871</accession>
<comment type="caution">
    <text evidence="3">The sequence shown here is derived from an EMBL/GenBank/DDBJ whole genome shotgun (WGS) entry which is preliminary data.</text>
</comment>
<dbReference type="Gene3D" id="3.40.50.720">
    <property type="entry name" value="NAD(P)-binding Rossmann-like Domain"/>
    <property type="match status" value="1"/>
</dbReference>
<dbReference type="PANTHER" id="PTHR30388:SF6">
    <property type="entry name" value="XANTHINE DEHYDROGENASE SUBUNIT A-RELATED"/>
    <property type="match status" value="1"/>
</dbReference>